<dbReference type="Gene3D" id="2.120.10.30">
    <property type="entry name" value="TolB, C-terminal domain"/>
    <property type="match status" value="1"/>
</dbReference>
<feature type="domain" description="Peptidase S9 prolyl oligopeptidase catalytic" evidence="1">
    <location>
        <begin position="458"/>
        <end position="664"/>
    </location>
</feature>
<evidence type="ECO:0000259" key="1">
    <source>
        <dbReference type="Pfam" id="PF00326"/>
    </source>
</evidence>
<dbReference type="EMBL" id="NVUL01000020">
    <property type="protein sequence ID" value="PCI79185.1"/>
    <property type="molecule type" value="Genomic_DNA"/>
</dbReference>
<comment type="caution">
    <text evidence="2">The sequence shown here is derived from an EMBL/GenBank/DDBJ whole genome shotgun (WGS) entry which is preliminary data.</text>
</comment>
<reference evidence="3" key="1">
    <citation type="submission" date="2017-08" db="EMBL/GenBank/DDBJ databases">
        <title>A dynamic microbial community with high functional redundancy inhabits the cold, oxic subseafloor aquifer.</title>
        <authorList>
            <person name="Tully B.J."/>
            <person name="Wheat C.G."/>
            <person name="Glazer B.T."/>
            <person name="Huber J.A."/>
        </authorList>
    </citation>
    <scope>NUCLEOTIDE SEQUENCE [LARGE SCALE GENOMIC DNA]</scope>
</reference>
<dbReference type="AlphaFoldDB" id="A0A2A4XAV0"/>
<organism evidence="2 3">
    <name type="scientific">SAR86 cluster bacterium</name>
    <dbReference type="NCBI Taxonomy" id="2030880"/>
    <lineage>
        <taxon>Bacteria</taxon>
        <taxon>Pseudomonadati</taxon>
        <taxon>Pseudomonadota</taxon>
        <taxon>Gammaproteobacteria</taxon>
        <taxon>SAR86 cluster</taxon>
    </lineage>
</organism>
<dbReference type="GO" id="GO:0006508">
    <property type="term" value="P:proteolysis"/>
    <property type="evidence" value="ECO:0007669"/>
    <property type="project" value="InterPro"/>
</dbReference>
<gene>
    <name evidence="2" type="ORF">COB20_05215</name>
</gene>
<proteinExistence type="predicted"/>
<evidence type="ECO:0000313" key="3">
    <source>
        <dbReference type="Proteomes" id="UP000218767"/>
    </source>
</evidence>
<sequence length="669" mass="74706">MTRKMEQSYGCWSSPLTAESVSLDSGDMNFLRADSNGVCFINSVNGEKDKQAVWHLSSNGELNRLTPTGFNVRSRVHEYGGAPYCVHGNTLWFCNLIDQAIYRQELSTDNIPLPDSSAEPKPLTPVEPALACKLRYVDFLIDPSFNRLICVREDHRLSDPDNFDANSIINALVSIDLETGGEGEILYAGSDFVSSPRLSPDGKTLVWQTWSHPNMPWDNTEIRLANFDDAGKLVNIRQIHQPKNGSLVQPEFDRKGQLVFIADWSDWWNLYRVCVDELETTCKAEIILPLKADFAPPQWLLGHRNYVLLDDGSILASYTQDNEWHLGLLRNSSGDSWKIQHIADGYGQIENICSNADAIFFSAATPIQENAIHRLQLEGRTISTHFSIKRISLSGDTKADTSGFSQARTLCFRTDNDDLAYGNFYPPTNSQYTGIIDTLPPLIVSVHGGPTSSAKISLNLKLQYWTSRGFAVIDLNHRGSTGFGRKFRQSLYPNWGLFDLQDIEFCVRHLINEGLVDPEKIAIRGGSAGGYSVMAALSHSDLFAAGASYYGISDLEVLTQGTHKFESRYLDQLIGPYPEARDVYLARSPIYNIDKITAPLLLLQGKDDKVVPPDQAEGIRNKLKKKGVDVRYIAFEGEGHGFRQLQNQVLALETELSFYQESLKLSSAS</sequence>
<protein>
    <recommendedName>
        <fullName evidence="1">Peptidase S9 prolyl oligopeptidase catalytic domain-containing protein</fullName>
    </recommendedName>
</protein>
<dbReference type="InterPro" id="IPR001375">
    <property type="entry name" value="Peptidase_S9_cat"/>
</dbReference>
<dbReference type="PANTHER" id="PTHR43056">
    <property type="entry name" value="PEPTIDASE S9 PROLYL OLIGOPEPTIDASE"/>
    <property type="match status" value="1"/>
</dbReference>
<dbReference type="InterPro" id="IPR029058">
    <property type="entry name" value="AB_hydrolase_fold"/>
</dbReference>
<dbReference type="GO" id="GO:0008236">
    <property type="term" value="F:serine-type peptidase activity"/>
    <property type="evidence" value="ECO:0007669"/>
    <property type="project" value="InterPro"/>
</dbReference>
<evidence type="ECO:0000313" key="2">
    <source>
        <dbReference type="EMBL" id="PCI79185.1"/>
    </source>
</evidence>
<dbReference type="PANTHER" id="PTHR43056:SF5">
    <property type="entry name" value="PEPTIDASE S9 PROLYL OLIGOPEPTIDASE CATALYTIC DOMAIN-CONTAINING PROTEIN"/>
    <property type="match status" value="1"/>
</dbReference>
<dbReference type="Pfam" id="PF00326">
    <property type="entry name" value="Peptidase_S9"/>
    <property type="match status" value="1"/>
</dbReference>
<dbReference type="SUPFAM" id="SSF53474">
    <property type="entry name" value="alpha/beta-Hydrolases"/>
    <property type="match status" value="1"/>
</dbReference>
<dbReference type="Gene3D" id="3.40.50.1820">
    <property type="entry name" value="alpha/beta hydrolase"/>
    <property type="match status" value="1"/>
</dbReference>
<name>A0A2A4XAV0_9GAMM</name>
<dbReference type="InterPro" id="IPR050585">
    <property type="entry name" value="Xaa-Pro_dipeptidyl-ppase/CocE"/>
</dbReference>
<dbReference type="InterPro" id="IPR011042">
    <property type="entry name" value="6-blade_b-propeller_TolB-like"/>
</dbReference>
<dbReference type="Proteomes" id="UP000218767">
    <property type="component" value="Unassembled WGS sequence"/>
</dbReference>
<accession>A0A2A4XAV0</accession>
<dbReference type="SUPFAM" id="SSF82171">
    <property type="entry name" value="DPP6 N-terminal domain-like"/>
    <property type="match status" value="1"/>
</dbReference>